<gene>
    <name evidence="2" type="ORF">NCTC12112_03051</name>
</gene>
<dbReference type="PANTHER" id="PTHR10928:SF2">
    <property type="entry name" value="SUPPRESSOR OF FUSED HOMOLOG"/>
    <property type="match status" value="1"/>
</dbReference>
<name>A0AAX1TQG0_9FUSO</name>
<dbReference type="GeneID" id="78454315"/>
<protein>
    <submittedName>
        <fullName evidence="2">Suppressor of fused protein (SUFU)</fullName>
    </submittedName>
</protein>
<dbReference type="SUPFAM" id="SSF103359">
    <property type="entry name" value="Suppressor of Fused, N-terminal domain"/>
    <property type="match status" value="1"/>
</dbReference>
<dbReference type="Pfam" id="PF05076">
    <property type="entry name" value="SUFU"/>
    <property type="match status" value="1"/>
</dbReference>
<organism evidence="2 3">
    <name type="scientific">Fusobacterium ulcerans</name>
    <dbReference type="NCBI Taxonomy" id="861"/>
    <lineage>
        <taxon>Bacteria</taxon>
        <taxon>Fusobacteriati</taxon>
        <taxon>Fusobacteriota</taxon>
        <taxon>Fusobacteriia</taxon>
        <taxon>Fusobacteriales</taxon>
        <taxon>Fusobacteriaceae</taxon>
        <taxon>Fusobacterium</taxon>
    </lineage>
</organism>
<dbReference type="InterPro" id="IPR007768">
    <property type="entry name" value="Suppressor_of_fused"/>
</dbReference>
<dbReference type="EMBL" id="LS483487">
    <property type="protein sequence ID" value="SQJ15613.1"/>
    <property type="molecule type" value="Genomic_DNA"/>
</dbReference>
<evidence type="ECO:0000259" key="1">
    <source>
        <dbReference type="Pfam" id="PF05076"/>
    </source>
</evidence>
<proteinExistence type="predicted"/>
<dbReference type="GO" id="GO:0005737">
    <property type="term" value="C:cytoplasm"/>
    <property type="evidence" value="ECO:0007669"/>
    <property type="project" value="TreeGrafter"/>
</dbReference>
<evidence type="ECO:0000313" key="3">
    <source>
        <dbReference type="Proteomes" id="UP000249008"/>
    </source>
</evidence>
<reference evidence="2 3" key="1">
    <citation type="submission" date="2018-06" db="EMBL/GenBank/DDBJ databases">
        <authorList>
            <consortium name="Pathogen Informatics"/>
            <person name="Doyle S."/>
        </authorList>
    </citation>
    <scope>NUCLEOTIDE SEQUENCE [LARGE SCALE GENOMIC DNA]</scope>
    <source>
        <strain evidence="2 3">NCTC12112</strain>
    </source>
</reference>
<sequence>MKTEYIETAGWDAITRAFEKLYPEQTDPIHYAPIISWRLGGEDPLDGISVYDGGDYYHFVTYGLSELYDKESEDFDYSGYGFELTLKLKKSSLKNDEEELNCICGILQTLGRITFENGDIFQPFEYIYTGQKTGMDSKSVSNITGFVTVPDEAGEINTPNGLLQFVQLVGMTDAELKAVADKKNTVEEMVEKLGHTLTDFKRKSLV</sequence>
<dbReference type="InterPro" id="IPR020941">
    <property type="entry name" value="SUFU-like_domain"/>
</dbReference>
<feature type="domain" description="Suppressor of fused-like" evidence="1">
    <location>
        <begin position="41"/>
        <end position="202"/>
    </location>
</feature>
<dbReference type="Proteomes" id="UP000249008">
    <property type="component" value="Chromosome 1"/>
</dbReference>
<dbReference type="AlphaFoldDB" id="A0AAX1TQG0"/>
<dbReference type="InterPro" id="IPR037181">
    <property type="entry name" value="SUFU_N"/>
</dbReference>
<dbReference type="KEGG" id="ful:C4N20_05810"/>
<dbReference type="PANTHER" id="PTHR10928">
    <property type="entry name" value="SUPPRESSOR OF FUSED"/>
    <property type="match status" value="1"/>
</dbReference>
<dbReference type="RefSeq" id="WP_005979856.1">
    <property type="nucleotide sequence ID" value="NZ_BAABXY010000001.1"/>
</dbReference>
<evidence type="ECO:0000313" key="2">
    <source>
        <dbReference type="EMBL" id="SQJ15613.1"/>
    </source>
</evidence>
<accession>A0AAX1TQG0</accession>